<feature type="transmembrane region" description="Helical" evidence="6">
    <location>
        <begin position="38"/>
        <end position="57"/>
    </location>
</feature>
<feature type="transmembrane region" description="Helical" evidence="6">
    <location>
        <begin position="69"/>
        <end position="87"/>
    </location>
</feature>
<evidence type="ECO:0000256" key="2">
    <source>
        <dbReference type="ARBA" id="ARBA00009190"/>
    </source>
</evidence>
<dbReference type="EMBL" id="JAVMIP010000010">
    <property type="protein sequence ID" value="MDS3861291.1"/>
    <property type="molecule type" value="Genomic_DNA"/>
</dbReference>
<dbReference type="AlphaFoldDB" id="A0AAE4FUN7"/>
<dbReference type="InterPro" id="IPR001727">
    <property type="entry name" value="GDT1-like"/>
</dbReference>
<dbReference type="GO" id="GO:0016020">
    <property type="term" value="C:membrane"/>
    <property type="evidence" value="ECO:0007669"/>
    <property type="project" value="UniProtKB-SubCell"/>
</dbReference>
<dbReference type="Pfam" id="PF01169">
    <property type="entry name" value="GDT1"/>
    <property type="match status" value="1"/>
</dbReference>
<keyword evidence="5 6" id="KW-0472">Membrane</keyword>
<feature type="compositionally biased region" description="Basic and acidic residues" evidence="7">
    <location>
        <begin position="100"/>
        <end position="110"/>
    </location>
</feature>
<gene>
    <name evidence="8" type="ORF">RIF25_10780</name>
</gene>
<accession>A0AAE4FUN7</accession>
<comment type="caution">
    <text evidence="8">The sequence shown here is derived from an EMBL/GenBank/DDBJ whole genome shotgun (WGS) entry which is preliminary data.</text>
</comment>
<evidence type="ECO:0000313" key="9">
    <source>
        <dbReference type="Proteomes" id="UP001268256"/>
    </source>
</evidence>
<dbReference type="Proteomes" id="UP001268256">
    <property type="component" value="Unassembled WGS sequence"/>
</dbReference>
<dbReference type="RefSeq" id="WP_322878534.1">
    <property type="nucleotide sequence ID" value="NZ_JAVMIP010000010.1"/>
</dbReference>
<evidence type="ECO:0000256" key="3">
    <source>
        <dbReference type="ARBA" id="ARBA00022692"/>
    </source>
</evidence>
<reference evidence="9" key="1">
    <citation type="submission" date="2023-07" db="EMBL/GenBank/DDBJ databases">
        <authorList>
            <person name="Luz R."/>
            <person name="Cordeiro R."/>
            <person name="Fonseca A."/>
            <person name="Goncalves V."/>
        </authorList>
    </citation>
    <scope>NUCLEOTIDE SEQUENCE [LARGE SCALE GENOMIC DNA]</scope>
    <source>
        <strain evidence="9">BACA0444</strain>
    </source>
</reference>
<evidence type="ECO:0000256" key="7">
    <source>
        <dbReference type="SAM" id="MobiDB-lite"/>
    </source>
</evidence>
<keyword evidence="9" id="KW-1185">Reference proteome</keyword>
<sequence>MNWQLLGVSFVMVFLSELGDKSQLAAITLGGNARSPRLAFLGVASGLVFTSFLGVLLGGQVSQILPAPLLKSIAAIGFALLGLYLLWQPSSPLVIDLSSESEHSPDDRASSEISAP</sequence>
<proteinExistence type="inferred from homology"/>
<feature type="region of interest" description="Disordered" evidence="7">
    <location>
        <begin position="97"/>
        <end position="116"/>
    </location>
</feature>
<comment type="caution">
    <text evidence="6">Lacks conserved residue(s) required for the propagation of feature annotation.</text>
</comment>
<evidence type="ECO:0000256" key="6">
    <source>
        <dbReference type="RuleBase" id="RU365102"/>
    </source>
</evidence>
<comment type="subcellular location">
    <subcellularLocation>
        <location evidence="1 6">Membrane</location>
        <topology evidence="1 6">Multi-pass membrane protein</topology>
    </subcellularLocation>
</comment>
<evidence type="ECO:0000256" key="5">
    <source>
        <dbReference type="ARBA" id="ARBA00023136"/>
    </source>
</evidence>
<protein>
    <recommendedName>
        <fullName evidence="6">GDT1 family protein</fullName>
    </recommendedName>
</protein>
<evidence type="ECO:0000256" key="4">
    <source>
        <dbReference type="ARBA" id="ARBA00022989"/>
    </source>
</evidence>
<dbReference type="GO" id="GO:0046873">
    <property type="term" value="F:metal ion transmembrane transporter activity"/>
    <property type="evidence" value="ECO:0007669"/>
    <property type="project" value="InterPro"/>
</dbReference>
<name>A0AAE4FUN7_9CYAN</name>
<keyword evidence="3 6" id="KW-0812">Transmembrane</keyword>
<evidence type="ECO:0000256" key="1">
    <source>
        <dbReference type="ARBA" id="ARBA00004141"/>
    </source>
</evidence>
<organism evidence="8 9">
    <name type="scientific">Pseudocalidococcus azoricus BACA0444</name>
    <dbReference type="NCBI Taxonomy" id="2918990"/>
    <lineage>
        <taxon>Bacteria</taxon>
        <taxon>Bacillati</taxon>
        <taxon>Cyanobacteriota</taxon>
        <taxon>Cyanophyceae</taxon>
        <taxon>Acaryochloridales</taxon>
        <taxon>Thermosynechococcaceae</taxon>
        <taxon>Pseudocalidococcus</taxon>
        <taxon>Pseudocalidococcus azoricus</taxon>
    </lineage>
</organism>
<comment type="similarity">
    <text evidence="2 6">Belongs to the GDT1 family.</text>
</comment>
<keyword evidence="4 6" id="KW-1133">Transmembrane helix</keyword>
<evidence type="ECO:0000313" key="8">
    <source>
        <dbReference type="EMBL" id="MDS3861291.1"/>
    </source>
</evidence>